<evidence type="ECO:0000313" key="1">
    <source>
        <dbReference type="EMBL" id="NNV55424.1"/>
    </source>
</evidence>
<dbReference type="PANTHER" id="PTHR38477">
    <property type="entry name" value="HYPOTHETICAL EXPORTED PROTEIN"/>
    <property type="match status" value="1"/>
</dbReference>
<dbReference type="Proteomes" id="UP000598971">
    <property type="component" value="Unassembled WGS sequence"/>
</dbReference>
<dbReference type="EMBL" id="WHPF01000005">
    <property type="protein sequence ID" value="NNV55424.1"/>
    <property type="molecule type" value="Genomic_DNA"/>
</dbReference>
<dbReference type="PANTHER" id="PTHR38477:SF1">
    <property type="entry name" value="MUREIN L,D-TRANSPEPTIDASE CATALYTIC DOMAIN FAMILY PROTEIN"/>
    <property type="match status" value="1"/>
</dbReference>
<dbReference type="Pfam" id="PF13645">
    <property type="entry name" value="YkuD_2"/>
    <property type="match status" value="1"/>
</dbReference>
<keyword evidence="2" id="KW-1185">Reference proteome</keyword>
<protein>
    <submittedName>
        <fullName evidence="1">Peptidase</fullName>
    </submittedName>
</protein>
<evidence type="ECO:0000313" key="2">
    <source>
        <dbReference type="Proteomes" id="UP000598971"/>
    </source>
</evidence>
<name>A0A8J8FFI2_9BACT</name>
<dbReference type="InterPro" id="IPR032676">
    <property type="entry name" value="YkuD_2"/>
</dbReference>
<reference evidence="1" key="1">
    <citation type="submission" date="2019-10" db="EMBL/GenBank/DDBJ databases">
        <title>Draft genome sequence of Panacibacter sp. KCS-6.</title>
        <authorList>
            <person name="Yim K.J."/>
        </authorList>
    </citation>
    <scope>NUCLEOTIDE SEQUENCE</scope>
    <source>
        <strain evidence="1">KCS-6</strain>
    </source>
</reference>
<organism evidence="1 2">
    <name type="scientific">Limnovirga soli</name>
    <dbReference type="NCBI Taxonomy" id="2656915"/>
    <lineage>
        <taxon>Bacteria</taxon>
        <taxon>Pseudomonadati</taxon>
        <taxon>Bacteroidota</taxon>
        <taxon>Chitinophagia</taxon>
        <taxon>Chitinophagales</taxon>
        <taxon>Chitinophagaceae</taxon>
        <taxon>Limnovirga</taxon>
    </lineage>
</organism>
<dbReference type="AlphaFoldDB" id="A0A8J8FFI2"/>
<sequence>MYKLLKKLLGIVLLTGGILLYYYSSALAAPEKLYKQPTEPTIAEQKKLAAWGKQALAYCKKHGLSTTICCLIDMDIPSGRNRFFVYNMAADSIMYAGLVAHGSCNENFLSTPLFSNASGSGCSALGKYKIGYAYTGRFGKAFKLYGLDSSNSHAFNRNIVLHSYYLVPDKEVYPLPICNSLGCAMVSENYLNLLANTIKEAKKPLLLWMFQ</sequence>
<accession>A0A8J8FFI2</accession>
<comment type="caution">
    <text evidence="1">The sequence shown here is derived from an EMBL/GenBank/DDBJ whole genome shotgun (WGS) entry which is preliminary data.</text>
</comment>
<proteinExistence type="predicted"/>
<dbReference type="RefSeq" id="WP_171607352.1">
    <property type="nucleotide sequence ID" value="NZ_WHPF01000005.1"/>
</dbReference>
<gene>
    <name evidence="1" type="ORF">GD597_08140</name>
</gene>